<evidence type="ECO:0000259" key="2">
    <source>
        <dbReference type="Pfam" id="PF06744"/>
    </source>
</evidence>
<proteinExistence type="predicted"/>
<accession>A0ABR6DI06</accession>
<dbReference type="PANTHER" id="PTHR36153:SF5">
    <property type="entry name" value="EXPORTED PROTEIN"/>
    <property type="match status" value="1"/>
</dbReference>
<evidence type="ECO:0000256" key="1">
    <source>
        <dbReference type="SAM" id="Phobius"/>
    </source>
</evidence>
<evidence type="ECO:0000313" key="7">
    <source>
        <dbReference type="Proteomes" id="UP000565455"/>
    </source>
</evidence>
<dbReference type="NCBIfam" id="TIGR03348">
    <property type="entry name" value="VI_IcmF"/>
    <property type="match status" value="1"/>
</dbReference>
<keyword evidence="1" id="KW-0472">Membrane</keyword>
<dbReference type="RefSeq" id="WP_182593099.1">
    <property type="nucleotide sequence ID" value="NZ_JACJIM010000010.1"/>
</dbReference>
<evidence type="ECO:0000259" key="4">
    <source>
        <dbReference type="Pfam" id="PF14331"/>
    </source>
</evidence>
<dbReference type="InterPro" id="IPR027417">
    <property type="entry name" value="P-loop_NTPase"/>
</dbReference>
<dbReference type="InterPro" id="IPR009612">
    <property type="entry name" value="IcmF-rel"/>
</dbReference>
<evidence type="ECO:0000259" key="3">
    <source>
        <dbReference type="Pfam" id="PF06761"/>
    </source>
</evidence>
<dbReference type="GeneID" id="96606736"/>
<keyword evidence="1" id="KW-1133">Transmembrane helix</keyword>
<protein>
    <submittedName>
        <fullName evidence="6">Type VI secretion system protein ImpL</fullName>
    </submittedName>
</protein>
<dbReference type="SUPFAM" id="SSF52540">
    <property type="entry name" value="P-loop containing nucleoside triphosphate hydrolases"/>
    <property type="match status" value="1"/>
</dbReference>
<dbReference type="Pfam" id="PF06761">
    <property type="entry name" value="IcmF-related"/>
    <property type="match status" value="1"/>
</dbReference>
<keyword evidence="7" id="KW-1185">Reference proteome</keyword>
<dbReference type="InterPro" id="IPR017731">
    <property type="entry name" value="TssM1-like"/>
</dbReference>
<sequence>MLSSGYSPAQIVANTAAFLWKWVASAIGASALMALAVMAAIWFGGQSLDINGYKPFATTSHRVIALLIVFICWLIGVVFVRWRTRGLKPPSPEKPVVQDPVELEIEAMRQSFRNAVKTIRTKWTGEERGRQTLYTLPWYVVMGPPAVGKTSLLAASDMKFPLAHLLGLESFKSIKLTVEPQYWVTNDSVLFDLPGAWLRPASQKAGAETGKTRESCLWNAFSALLTEHRPRRPINGVILMLDICELMRTTEEERGNLAASIHGRLVEMSEALGTRFTIHMVVNKIDHLLGFRDYFQQFSKLERLAPFGFSFDVYDELHADAWRDTFATDFAAFMDRVNDDLIDRLYAQRDLTARKNIYMFTRQLSAAGVVLQHFLVDCLQADRFSTPPLVRGLYFTTTKQEGVPFNALLARISQDYALPTPVMPAYSGLSQPYFLARLFADAIFTEAGLAGDNKIVERRKMIAVNSTGMAAAVALITFGFYLFEAYRDNAARAASVVARTRDFVTLPQGVDASGEVALLRPAMDAIRDATTVFPDWRTKYHLLDYVALYQGHRIGPAVEKVYATLLAERFLPALAAQVKDRIVALGRDDVTRDEDERLNLLRVYLLMGDKGKRDALDARLDAKGAPSKLGTRAIETWFSERWQGAYQGQGQVQDSLNGHLAHALEVSDVTVALHQPVIDAARADFAKVDRTQRILRRLERIAEMQHPVPVSFRKEIGPAFDLIFDQGASTPLQGKDIQIPFLYTKKGFHEFFVPQNEQISAIVVEDAWVIGERDTIAYSPEDLAAFRDSVLKRYVSTYIGVWDQAVNVLDITAMRNLDHAIAVLENVTGPANGIGRLLMLIKANSVVYEPKTTELRKDQPIKALDNTITPFDPNEAEGLRIVRRFDPLARIVTATGTGRPYMEEIVAKVGAVESHLREIRAGEASSKPLALERARERATLQGTTDPISDLEKVGVNQPPPLNRIMEKLAAQSWKVVLEAARLDLQAVWQGEVYRSFSVSLANKYPFRKNTQEEVTLDEFQTFFGPQGTFDRFFTNYLATFVDLSTHKSKIIDRQSIEIRPEFLSELDKLHQIRAIYFDAKGAPSLRYQIEPLSLSNTAGAAILNIEGQLVPYRHGPAQTYTILWPNASTTRNNASSLTVTGRSNGAISHSGVWSSFRLIDAGRVTDVRGPADPVEVVFSVNGVNALYAIRALAPVNPFREQPLMHLRVPETL</sequence>
<feature type="domain" description="IcmF-related" evidence="3">
    <location>
        <begin position="521"/>
        <end position="844"/>
    </location>
</feature>
<evidence type="ECO:0000259" key="5">
    <source>
        <dbReference type="Pfam" id="PF21070"/>
    </source>
</evidence>
<organism evidence="6 7">
    <name type="scientific">Methylobacterium fujisawaense</name>
    <dbReference type="NCBI Taxonomy" id="107400"/>
    <lineage>
        <taxon>Bacteria</taxon>
        <taxon>Pseudomonadati</taxon>
        <taxon>Pseudomonadota</taxon>
        <taxon>Alphaproteobacteria</taxon>
        <taxon>Hyphomicrobiales</taxon>
        <taxon>Methylobacteriaceae</taxon>
        <taxon>Methylobacterium</taxon>
    </lineage>
</organism>
<name>A0ABR6DI06_9HYPH</name>
<dbReference type="PANTHER" id="PTHR36153">
    <property type="entry name" value="INNER MEMBRANE PROTEIN-RELATED"/>
    <property type="match status" value="1"/>
</dbReference>
<feature type="domain" description="Type VI secretion system component TssM1 helical" evidence="5">
    <location>
        <begin position="983"/>
        <end position="1077"/>
    </location>
</feature>
<dbReference type="InterPro" id="IPR010623">
    <property type="entry name" value="IcmF_C"/>
</dbReference>
<feature type="transmembrane region" description="Helical" evidence="1">
    <location>
        <begin position="63"/>
        <end position="82"/>
    </location>
</feature>
<feature type="domain" description="Type VI secretion system component TssM1 N-terminal" evidence="4">
    <location>
        <begin position="214"/>
        <end position="463"/>
    </location>
</feature>
<dbReference type="EMBL" id="JACJIM010000010">
    <property type="protein sequence ID" value="MBA9065721.1"/>
    <property type="molecule type" value="Genomic_DNA"/>
</dbReference>
<dbReference type="Pfam" id="PF21070">
    <property type="entry name" value="IcmF_helical"/>
    <property type="match status" value="1"/>
</dbReference>
<dbReference type="Pfam" id="PF14331">
    <property type="entry name" value="IcmF-related_N"/>
    <property type="match status" value="1"/>
</dbReference>
<keyword evidence="1" id="KW-0812">Transmembrane</keyword>
<dbReference type="Pfam" id="PF06744">
    <property type="entry name" value="IcmF_C"/>
    <property type="match status" value="1"/>
</dbReference>
<feature type="transmembrane region" description="Helical" evidence="1">
    <location>
        <begin position="20"/>
        <end position="43"/>
    </location>
</feature>
<gene>
    <name evidence="6" type="ORF">GGQ91_005144</name>
</gene>
<evidence type="ECO:0000313" key="6">
    <source>
        <dbReference type="EMBL" id="MBA9065721.1"/>
    </source>
</evidence>
<comment type="caution">
    <text evidence="6">The sequence shown here is derived from an EMBL/GenBank/DDBJ whole genome shotgun (WGS) entry which is preliminary data.</text>
</comment>
<dbReference type="Proteomes" id="UP000565455">
    <property type="component" value="Unassembled WGS sequence"/>
</dbReference>
<dbReference type="InterPro" id="IPR048677">
    <property type="entry name" value="TssM1_hel"/>
</dbReference>
<dbReference type="InterPro" id="IPR025743">
    <property type="entry name" value="TssM1_N"/>
</dbReference>
<feature type="domain" description="Type VI secretion system IcmF C-terminal" evidence="2">
    <location>
        <begin position="1088"/>
        <end position="1191"/>
    </location>
</feature>
<reference evidence="6 7" key="1">
    <citation type="submission" date="2020-08" db="EMBL/GenBank/DDBJ databases">
        <title>Genomic Encyclopedia of Type Strains, Phase IV (KMG-IV): sequencing the most valuable type-strain genomes for metagenomic binning, comparative biology and taxonomic classification.</title>
        <authorList>
            <person name="Goeker M."/>
        </authorList>
    </citation>
    <scope>NUCLEOTIDE SEQUENCE [LARGE SCALE GENOMIC DNA]</scope>
    <source>
        <strain evidence="6 7">DSM 5686</strain>
    </source>
</reference>
<feature type="transmembrane region" description="Helical" evidence="1">
    <location>
        <begin position="462"/>
        <end position="483"/>
    </location>
</feature>
<dbReference type="InterPro" id="IPR053156">
    <property type="entry name" value="T6SS_TssM-like"/>
</dbReference>